<keyword evidence="3" id="KW-1185">Reference proteome</keyword>
<dbReference type="InterPro" id="IPR037045">
    <property type="entry name" value="S8pro/Inhibitor_I9_sf"/>
</dbReference>
<accession>A0AAV9H0R9</accession>
<dbReference type="SUPFAM" id="SSF54897">
    <property type="entry name" value="Protease propeptides/inhibitors"/>
    <property type="match status" value="1"/>
</dbReference>
<dbReference type="PANTHER" id="PTHR28288:SF2">
    <property type="entry name" value="PROTEASE B INHIBITOR 2"/>
    <property type="match status" value="1"/>
</dbReference>
<dbReference type="AlphaFoldDB" id="A0AAV9H0R9"/>
<evidence type="ECO:0000256" key="1">
    <source>
        <dbReference type="ARBA" id="ARBA00038069"/>
    </source>
</evidence>
<comment type="caution">
    <text evidence="2">The sequence shown here is derived from an EMBL/GenBank/DDBJ whole genome shotgun (WGS) entry which is preliminary data.</text>
</comment>
<evidence type="ECO:0008006" key="4">
    <source>
        <dbReference type="Google" id="ProtNLM"/>
    </source>
</evidence>
<comment type="similarity">
    <text evidence="1">Belongs to the protease inhibitor I9 family.</text>
</comment>
<dbReference type="InterPro" id="IPR052471">
    <property type="entry name" value="PBI_I9"/>
</dbReference>
<gene>
    <name evidence="2" type="ORF">QBC34DRAFT_393238</name>
</gene>
<dbReference type="GO" id="GO:0004866">
    <property type="term" value="F:endopeptidase inhibitor activity"/>
    <property type="evidence" value="ECO:0007669"/>
    <property type="project" value="TreeGrafter"/>
</dbReference>
<dbReference type="GO" id="GO:0042144">
    <property type="term" value="P:vacuole fusion, non-autophagic"/>
    <property type="evidence" value="ECO:0007669"/>
    <property type="project" value="TreeGrafter"/>
</dbReference>
<dbReference type="PANTHER" id="PTHR28288">
    <property type="entry name" value="PROTEASE B INHIBITOR 2"/>
    <property type="match status" value="1"/>
</dbReference>
<reference evidence="2" key="1">
    <citation type="journal article" date="2023" name="Mol. Phylogenet. Evol.">
        <title>Genome-scale phylogeny and comparative genomics of the fungal order Sordariales.</title>
        <authorList>
            <person name="Hensen N."/>
            <person name="Bonometti L."/>
            <person name="Westerberg I."/>
            <person name="Brannstrom I.O."/>
            <person name="Guillou S."/>
            <person name="Cros-Aarteil S."/>
            <person name="Calhoun S."/>
            <person name="Haridas S."/>
            <person name="Kuo A."/>
            <person name="Mondo S."/>
            <person name="Pangilinan J."/>
            <person name="Riley R."/>
            <person name="LaButti K."/>
            <person name="Andreopoulos B."/>
            <person name="Lipzen A."/>
            <person name="Chen C."/>
            <person name="Yan M."/>
            <person name="Daum C."/>
            <person name="Ng V."/>
            <person name="Clum A."/>
            <person name="Steindorff A."/>
            <person name="Ohm R.A."/>
            <person name="Martin F."/>
            <person name="Silar P."/>
            <person name="Natvig D.O."/>
            <person name="Lalanne C."/>
            <person name="Gautier V."/>
            <person name="Ament-Velasquez S.L."/>
            <person name="Kruys A."/>
            <person name="Hutchinson M.I."/>
            <person name="Powell A.J."/>
            <person name="Barry K."/>
            <person name="Miller A.N."/>
            <person name="Grigoriev I.V."/>
            <person name="Debuchy R."/>
            <person name="Gladieux P."/>
            <person name="Hiltunen Thoren M."/>
            <person name="Johannesson H."/>
        </authorList>
    </citation>
    <scope>NUCLEOTIDE SEQUENCE</scope>
    <source>
        <strain evidence="2">PSN243</strain>
    </source>
</reference>
<dbReference type="Gene3D" id="3.30.70.80">
    <property type="entry name" value="Peptidase S8 propeptide/proteinase inhibitor I9"/>
    <property type="match status" value="1"/>
</dbReference>
<protein>
    <recommendedName>
        <fullName evidence="4">Inhibitor I9 domain-containing protein</fullName>
    </recommendedName>
</protein>
<reference evidence="2" key="2">
    <citation type="submission" date="2023-05" db="EMBL/GenBank/DDBJ databases">
        <authorList>
            <consortium name="Lawrence Berkeley National Laboratory"/>
            <person name="Steindorff A."/>
            <person name="Hensen N."/>
            <person name="Bonometti L."/>
            <person name="Westerberg I."/>
            <person name="Brannstrom I.O."/>
            <person name="Guillou S."/>
            <person name="Cros-Aarteil S."/>
            <person name="Calhoun S."/>
            <person name="Haridas S."/>
            <person name="Kuo A."/>
            <person name="Mondo S."/>
            <person name="Pangilinan J."/>
            <person name="Riley R."/>
            <person name="Labutti K."/>
            <person name="Andreopoulos B."/>
            <person name="Lipzen A."/>
            <person name="Chen C."/>
            <person name="Yanf M."/>
            <person name="Daum C."/>
            <person name="Ng V."/>
            <person name="Clum A."/>
            <person name="Ohm R."/>
            <person name="Martin F."/>
            <person name="Silar P."/>
            <person name="Natvig D."/>
            <person name="Lalanne C."/>
            <person name="Gautier V."/>
            <person name="Ament-Velasquez S.L."/>
            <person name="Kruys A."/>
            <person name="Hutchinson M.I."/>
            <person name="Powell A.J."/>
            <person name="Barry K."/>
            <person name="Miller A.N."/>
            <person name="Grigoriev I.V."/>
            <person name="Debuchy R."/>
            <person name="Gladieux P."/>
            <person name="Thoren M.H."/>
            <person name="Johannesson H."/>
        </authorList>
    </citation>
    <scope>NUCLEOTIDE SEQUENCE</scope>
    <source>
        <strain evidence="2">PSN243</strain>
    </source>
</reference>
<dbReference type="Proteomes" id="UP001321760">
    <property type="component" value="Unassembled WGS sequence"/>
</dbReference>
<organism evidence="2 3">
    <name type="scientific">Podospora aff. communis PSN243</name>
    <dbReference type="NCBI Taxonomy" id="3040156"/>
    <lineage>
        <taxon>Eukaryota</taxon>
        <taxon>Fungi</taxon>
        <taxon>Dikarya</taxon>
        <taxon>Ascomycota</taxon>
        <taxon>Pezizomycotina</taxon>
        <taxon>Sordariomycetes</taxon>
        <taxon>Sordariomycetidae</taxon>
        <taxon>Sordariales</taxon>
        <taxon>Podosporaceae</taxon>
        <taxon>Podospora</taxon>
    </lineage>
</organism>
<name>A0AAV9H0R9_9PEZI</name>
<proteinExistence type="inferred from homology"/>
<dbReference type="EMBL" id="MU865917">
    <property type="protein sequence ID" value="KAK4454373.1"/>
    <property type="molecule type" value="Genomic_DNA"/>
</dbReference>
<evidence type="ECO:0000313" key="3">
    <source>
        <dbReference type="Proteomes" id="UP001321760"/>
    </source>
</evidence>
<evidence type="ECO:0000313" key="2">
    <source>
        <dbReference type="EMBL" id="KAK4454373.1"/>
    </source>
</evidence>
<sequence>MPIKSFIVSCKEDATDEQVKAAKEDAVKQGGKIGYEYSLTKSFQVMFPEDRVSTFEKHEAVQEIEEDKKVSIQ</sequence>
<dbReference type="FunFam" id="3.30.70.80:FF:000005">
    <property type="entry name" value="Proteinase inhibitor I2B"/>
    <property type="match status" value="1"/>
</dbReference>